<dbReference type="InterPro" id="IPR002328">
    <property type="entry name" value="ADH_Zn_CS"/>
</dbReference>
<dbReference type="SMART" id="SM00829">
    <property type="entry name" value="PKS_ER"/>
    <property type="match status" value="1"/>
</dbReference>
<dbReference type="GO" id="GO:0008270">
    <property type="term" value="F:zinc ion binding"/>
    <property type="evidence" value="ECO:0007669"/>
    <property type="project" value="InterPro"/>
</dbReference>
<dbReference type="PROSITE" id="PS00065">
    <property type="entry name" value="D_2_HYDROXYACID_DH_1"/>
    <property type="match status" value="1"/>
</dbReference>
<comment type="similarity">
    <text evidence="5">Belongs to the zinc-containing alcohol dehydrogenase family.</text>
</comment>
<feature type="region of interest" description="Disordered" evidence="6">
    <location>
        <begin position="2598"/>
        <end position="2625"/>
    </location>
</feature>
<accession>A0A699GG73</accession>
<dbReference type="InterPro" id="IPR036291">
    <property type="entry name" value="NAD(P)-bd_dom_sf"/>
</dbReference>
<dbReference type="EMBL" id="BKCJ010000009">
    <property type="protein sequence ID" value="GEU28587.1"/>
    <property type="molecule type" value="Genomic_DNA"/>
</dbReference>
<feature type="chain" id="PRO_5025409631" evidence="7">
    <location>
        <begin position="25"/>
        <end position="3115"/>
    </location>
</feature>
<proteinExistence type="inferred from homology"/>
<dbReference type="Gene3D" id="3.40.50.720">
    <property type="entry name" value="NAD(P)-binding Rossmann-like Domain"/>
    <property type="match status" value="1"/>
</dbReference>
<dbReference type="PANTHER" id="PTHR42683">
    <property type="entry name" value="ALDEHYDE REDUCTASE"/>
    <property type="match status" value="1"/>
</dbReference>
<organism evidence="9">
    <name type="scientific">Tanacetum cinerariifolium</name>
    <name type="common">Dalmatian daisy</name>
    <name type="synonym">Chrysanthemum cinerariifolium</name>
    <dbReference type="NCBI Taxonomy" id="118510"/>
    <lineage>
        <taxon>Eukaryota</taxon>
        <taxon>Viridiplantae</taxon>
        <taxon>Streptophyta</taxon>
        <taxon>Embryophyta</taxon>
        <taxon>Tracheophyta</taxon>
        <taxon>Spermatophyta</taxon>
        <taxon>Magnoliopsida</taxon>
        <taxon>eudicotyledons</taxon>
        <taxon>Gunneridae</taxon>
        <taxon>Pentapetalae</taxon>
        <taxon>asterids</taxon>
        <taxon>campanulids</taxon>
        <taxon>Asterales</taxon>
        <taxon>Asteraceae</taxon>
        <taxon>Asteroideae</taxon>
        <taxon>Anthemideae</taxon>
        <taxon>Anthemidinae</taxon>
        <taxon>Tanacetum</taxon>
    </lineage>
</organism>
<feature type="domain" description="Enoyl reductase (ER)" evidence="8">
    <location>
        <begin position="1723"/>
        <end position="2048"/>
    </location>
</feature>
<feature type="region of interest" description="Disordered" evidence="6">
    <location>
        <begin position="2379"/>
        <end position="2433"/>
    </location>
</feature>
<feature type="region of interest" description="Disordered" evidence="6">
    <location>
        <begin position="2720"/>
        <end position="2762"/>
    </location>
</feature>
<evidence type="ECO:0000259" key="8">
    <source>
        <dbReference type="SMART" id="SM00829"/>
    </source>
</evidence>
<dbReference type="SUPFAM" id="SSF50129">
    <property type="entry name" value="GroES-like"/>
    <property type="match status" value="1"/>
</dbReference>
<dbReference type="Gene3D" id="3.90.180.10">
    <property type="entry name" value="Medium-chain alcohol dehydrogenases, catalytic domain"/>
    <property type="match status" value="1"/>
</dbReference>
<feature type="region of interest" description="Disordered" evidence="6">
    <location>
        <begin position="1200"/>
        <end position="1225"/>
    </location>
</feature>
<keyword evidence="7" id="KW-0732">Signal</keyword>
<reference evidence="9" key="1">
    <citation type="journal article" date="2019" name="Sci. Rep.">
        <title>Draft genome of Tanacetum cinerariifolium, the natural source of mosquito coil.</title>
        <authorList>
            <person name="Yamashiro T."/>
            <person name="Shiraishi A."/>
            <person name="Satake H."/>
            <person name="Nakayama K."/>
        </authorList>
    </citation>
    <scope>NUCLEOTIDE SEQUENCE</scope>
</reference>
<comment type="caution">
    <text evidence="9">The sequence shown here is derived from an EMBL/GenBank/DDBJ whole genome shotgun (WGS) entry which is preliminary data.</text>
</comment>
<dbReference type="PROSITE" id="PS00059">
    <property type="entry name" value="ADH_ZINC"/>
    <property type="match status" value="1"/>
</dbReference>
<gene>
    <name evidence="9" type="ORF">Tci_000565</name>
</gene>
<keyword evidence="4" id="KW-0560">Oxidoreductase</keyword>
<feature type="compositionally biased region" description="Gly residues" evidence="6">
    <location>
        <begin position="2776"/>
        <end position="2786"/>
    </location>
</feature>
<evidence type="ECO:0000256" key="2">
    <source>
        <dbReference type="ARBA" id="ARBA00022723"/>
    </source>
</evidence>
<evidence type="ECO:0000256" key="3">
    <source>
        <dbReference type="ARBA" id="ARBA00022833"/>
    </source>
</evidence>
<dbReference type="InterPro" id="IPR029752">
    <property type="entry name" value="D-isomer_DH_CS1"/>
</dbReference>
<protein>
    <submittedName>
        <fullName evidence="9">Probable mannitol dehydrogenase</fullName>
    </submittedName>
</protein>
<keyword evidence="2 5" id="KW-0479">Metal-binding</keyword>
<feature type="signal peptide" evidence="7">
    <location>
        <begin position="1"/>
        <end position="24"/>
    </location>
</feature>
<evidence type="ECO:0000256" key="6">
    <source>
        <dbReference type="SAM" id="MobiDB-lite"/>
    </source>
</evidence>
<evidence type="ECO:0000256" key="7">
    <source>
        <dbReference type="SAM" id="SignalP"/>
    </source>
</evidence>
<name>A0A699GG73_TANCI</name>
<dbReference type="GO" id="GO:0016616">
    <property type="term" value="F:oxidoreductase activity, acting on the CH-OH group of donors, NAD or NADP as acceptor"/>
    <property type="evidence" value="ECO:0007669"/>
    <property type="project" value="InterPro"/>
</dbReference>
<dbReference type="FunFam" id="3.40.50.720:FF:000022">
    <property type="entry name" value="Cinnamyl alcohol dehydrogenase"/>
    <property type="match status" value="1"/>
</dbReference>
<comment type="cofactor">
    <cofactor evidence="1 5">
        <name>Zn(2+)</name>
        <dbReference type="ChEBI" id="CHEBI:29105"/>
    </cofactor>
</comment>
<dbReference type="InterPro" id="IPR011032">
    <property type="entry name" value="GroES-like_sf"/>
</dbReference>
<dbReference type="CDD" id="cd05283">
    <property type="entry name" value="CAD1"/>
    <property type="match status" value="1"/>
</dbReference>
<dbReference type="InterPro" id="IPR047109">
    <property type="entry name" value="CAD-like"/>
</dbReference>
<evidence type="ECO:0000256" key="5">
    <source>
        <dbReference type="RuleBase" id="RU361277"/>
    </source>
</evidence>
<dbReference type="InterPro" id="IPR020843">
    <property type="entry name" value="ER"/>
</dbReference>
<dbReference type="Pfam" id="PF00107">
    <property type="entry name" value="ADH_zinc_N"/>
    <property type="match status" value="1"/>
</dbReference>
<feature type="region of interest" description="Disordered" evidence="6">
    <location>
        <begin position="2767"/>
        <end position="2786"/>
    </location>
</feature>
<evidence type="ECO:0000256" key="1">
    <source>
        <dbReference type="ARBA" id="ARBA00001947"/>
    </source>
</evidence>
<sequence>MPPLIAKYMFAWAAKLISWPAVRLVVVSAPKTAFTGVVTAIPAGELSCNCGALYAGASDSVAASTFALCCNCSMAGSGVGLQLRALFDLLDRLPGIHLVAGGAPARIGRQQQTLAGPQRHAVFGLQFGAEAGRLQALVVALVAQVAQVQLGRALVRGGVALQGHARLAGAVVEHELVVGAAAALAGLHGLRLDAGQGRRVGVAAGLAGEPCRRIAGRDAGAGADLVVLGVGLAAAVIHGAEDDRAVDVPFEKIDQHFLTHAGQGAAAPVGACYRRHRRGDAYPGAGQVVARRARVAVGCGMLEPAVALRAALPVELHLDAVIAVGVDRRAGRAHHDGRLLAVHGRARVQQAAMGVGAAVAVRDVAADGVDAVAVQRTLADVLAHRMQAGAFFFPDQVVEQALAQALHQARFHVRAQIVMHQVHGADDEEAALVVAGGQVGLRLPGEGKRGAGRQRAHGAGAHVDFARSFQRLHLVVGDALALFARLVGVDARRVAADQRQAVATARIAGGVDSADVERAVVPAAQFHGVGLLAQLGAPAVQAVLLHGGARLRVGDAGLGVGLEAAVMIGNHHGMTAEAGTGAVAGMLEIVEQAFLVHQPLGKGKVAFLVLGGDAALGINVAVEDIEPPGRRQLALTLVGIEHAVENVEHRHVLENAAVAAARQKGGPRLEREVVAGEAAVGAGHVDGGDVAVERAQLVAAGGGHQFEQYRLADQGLQGYGGIGRQCGDVEAEALADAFLAAHALGQQYVRAQRRAEFDDPAALGKAREHRIILASLRTARGFLPRLQDGTGTRNSTQIWAARLESPHVRTRLPSRPQQAGSAGGCVTRTARQMHVATGAADISRQRELFCRRFDDVETGLPCIRTRVRTVVGEVEDRIVIGGVGRPVWLAGHIRFAGRGKCHPVRQRLLCRLRIGAGGHLAVARRNGVEHEGQFGGVGGAAPVVARRFGHVRKAVGIGRQALGGHQPGHQACRFGHGAVGADLLRNGGEISLAGRVVHLPGTASGLAERGEQFRLGLRLRQAQVGAGGAHHHRHLALLAACDHCIGHVGDDLAVADRAGHIGRIEHRAHIQSVDDFFSGQCTQAGEGGSVVAVDAGRLGKGRAHRLGRGQARLVGMELAHRQQRAAPAARLHDGFCEQSLRQAGRHQRQHRRAARRFAKDGDVGRIAAKCARIALHPLQRRQLVHIAVVAERLGVAHRPAQRRVGKEAESSQPVIKAHQHHAAPGETGAVIHRRRRAAIDEAAAINPHHDRQRLARSGRTPDIDVQAVFAGGRAQRRSVAAERLLSAVGAKLRGLPHGLPRCRRLRRPPAQVADGRTGIGNPLEGQYAIALGALHRASVGLRLGGGRRGGQRCNRRQRQADDQRSHRPAVGKAHALALLAQVRVAAVRFVAPSAACRRRRAAPGPDLTCAIGGRAFRTGAFRFQELVLRFLFGDGAIGVAVFDPQQAPCHIEFDVGIVAVRVLRQHDARRPRARTEILHCADNRKRRTWTPGVGEMVAPRTCRRSHRLPDARVGNEVLGANEDVDRRGRHCGEYGREGHQLEIADQPAVVIPEAAIEVRMRGNMHRTFLPGIEHGVHCFAVLLPSRRMGFIDAVFAVIHALEQPFFEGDEAFKNEVQFRRRQRGLFLPTLFERLVPACLGHIGPGLVEQQDAAPGCDGAHLLHQVENLLPFQFGWNQPIAVVDGLAHGGVSWWGRLDYKVEPMPARQMKGLPMTVKAYGAHAGDQPLVSMDIARRAPGAHDVQIDIAFCGVCHSDLHTVRGEWAGTQFPSVPGHEIVGRVLAVGAHVTSHKVGDLVGVGCMVDSCQHCADCADGLENYCDNMVGTYNGPTADAPGHTLGGYSQQIVVHERYVLRITHPEQDLAAVAPLLCAGITTWSPLRHWQAGPGKKVGVVGIGGLGHMGIKLAHAMGAHVVAFTTSESKRADAIALGANEVVVSRNADEMAAHAKSFDFILNTVAAPHDLDAFLVLLKRDGTMTLVGAPATPHPSTQVFNLIMKRRAIAGSMIGGIPETQEMLDFCAEHNIVADIELIRAEEINEAYERMLKGDVKRPCVGTRVTENHTTEIPCHQSPRAGRRLLPVTDRLDHQRQCARGVAAARVKRVQSLERRAPVRHHAEQPSGTHVLAHQAVGQERQSATGQRRVEHRIDAGKHRLAAHPRFHRLALVQQFPRIKCAAARHAQADAVMAQQFLQRRRYRTVREIRGRAHDAHRHVGREAHGNHVFFHLIAMAHADVVAFGCNVHQPVIGTDFHPQVRVLQQQGRDARPQVRVDRVVDGGDAHRAGRLVAQVADGGDLRLDFFQARRDVLQQPLAGLGRRHAARSARKQAHAHPGFQPPHDVAERRLRHAQLGRCARKTAFARDGQEHQDIVDIVACHAVPSQYKGSDDTRSGAGRQALPGWRCPPLGTGRSRSRGGHGRANPFRIRHLPPHHPRPHRRLPVVAARRTVPRPGQAVKRVRPHRAGLAAAPCAALLHRLKGDGYHVVVAGMLTARLDARRSGLDTGHLNFFMRRDQAIAPAAVAATGSVAAGVVPQLHDVRDGSVQVVRRGAVARQRRQADQKAFESARQGLRAGGGGQFAVSDAALHARQQSRAIAGAHTAPRIPGTALPSSRKRHKNWAPKCPAPASAGSGWWPRNHVPKTDAWRWSAPHRGRIVGGVPFWSWRSPVDHLDTKRTDDGHRTHRVNTHTGCARTIAGRRLVGAGDDRLYLHRLRNAARRAAAADRCRSARHPGSCRPDRDRLRTGLAAGGDSADPGNGGLAAPRLGRAGLEPAGRLRPAHGGGTPAGAGNGDCHGGHARGAGPGCAAGRVAGTGIRLAPCVRHHVRPDGAADFLGAGQGARLPGAGGPRAAFHARRVDDARRAARVGHGRAVDACAQHPVHVYCTVCGPGRPGRPHRYRPADLWRGRTGRHLGHRPPGGPPSARCGAGQPGAVCAGVAGVRGRRGRAGRDLWRHRAVGPDVRWRRNAVADCAGRQRRSGRRCGAVDECGGLEQRHCRRRCAGRCAARIVGRRCISLGHARTLAGRPAGRLACPRPRFSRRPTGRDGAGRGALNLRSPRRLRQRQKARRQTLIVMHSSIRAGEAIGKKYYRLWTKTTLFDLERCRYLYSVVIKNSLRIIA</sequence>
<evidence type="ECO:0000256" key="4">
    <source>
        <dbReference type="ARBA" id="ARBA00023002"/>
    </source>
</evidence>
<feature type="region of interest" description="Disordered" evidence="6">
    <location>
        <begin position="1345"/>
        <end position="1368"/>
    </location>
</feature>
<feature type="compositionally biased region" description="Basic residues" evidence="6">
    <location>
        <begin position="2421"/>
        <end position="2433"/>
    </location>
</feature>
<dbReference type="Pfam" id="PF08240">
    <property type="entry name" value="ADH_N"/>
    <property type="match status" value="1"/>
</dbReference>
<dbReference type="SUPFAM" id="SSF51735">
    <property type="entry name" value="NAD(P)-binding Rossmann-fold domains"/>
    <property type="match status" value="1"/>
</dbReference>
<keyword evidence="3 5" id="KW-0862">Zinc</keyword>
<dbReference type="InterPro" id="IPR013149">
    <property type="entry name" value="ADH-like_C"/>
</dbReference>
<dbReference type="InterPro" id="IPR013154">
    <property type="entry name" value="ADH-like_N"/>
</dbReference>
<evidence type="ECO:0000313" key="9">
    <source>
        <dbReference type="EMBL" id="GEU28587.1"/>
    </source>
</evidence>